<dbReference type="Proteomes" id="UP000729913">
    <property type="component" value="Unassembled WGS sequence"/>
</dbReference>
<evidence type="ECO:0008006" key="3">
    <source>
        <dbReference type="Google" id="ProtNLM"/>
    </source>
</evidence>
<evidence type="ECO:0000313" key="1">
    <source>
        <dbReference type="EMBL" id="KAG8040656.1"/>
    </source>
</evidence>
<accession>A0A8J5RG68</accession>
<reference evidence="1" key="1">
    <citation type="submission" date="2020-03" db="EMBL/GenBank/DDBJ databases">
        <authorList>
            <person name="Chebbi M.A."/>
            <person name="Drezen J.M."/>
        </authorList>
    </citation>
    <scope>NUCLEOTIDE SEQUENCE</scope>
    <source>
        <tissue evidence="1">Whole body</tissue>
    </source>
</reference>
<sequence length="646" mass="75598">MDEDFDDVVIEGSDLHKALTDVGFTDFECTYVDRKDFNEIEEFPMIVEETSKINYSWRNFFMSLKQPRKNSYGAQELEIILKLQPLLDDHTLSIQNILKDKSPNRLRYSLWSSIIFSSAIASTLAYQQLRIPVIVTCSVISSSLIYSHYCKKSRLDILENLVSIQNNIYLQYKKILKILKNNFCIKMTSNKSQKKFSDLEVLRIKYLLPMCETFTNSIEVISHSYYKISLCIMKLLSKSSDSKNLFTNFDEDTFNINGEITYERLKQFYYMYILVQSDMMNLLALLHQNDLKNHQYLANKITKFLLKLLKPYSDKLNKIIEEYKGNTKQVYHQLKKSNVTKWQDLYINVDLLSRKIQSAYNNISSIVDNLDDCADCEETDEFLKCLMEKINNVYKEIDTARNFAEFNRLLVGKFLNKSVKSKDEDKVPEIAEVERVPVVFDEDPQIIDEVFEEYIKEEYLKPLYQDNDADSLERAKLDKLLAKNFMSELKEVLIDKYKSMSEREAQALLRYRKTLKDFKDVDEDTENIKKNEEIISQNEEDKFMEKVNFSLPPPPPPFPIEDDSLETKRLSRPPIPLPRLVNLPPMNDGRNNIIDNLGSIINVQSERLINMTRGIKFPAFIDAEETFMGNGENSDQEIIDQDNQED</sequence>
<dbReference type="AlphaFoldDB" id="A0A8J5RG68"/>
<name>A0A8J5RG68_9HYME</name>
<proteinExistence type="predicted"/>
<evidence type="ECO:0000313" key="2">
    <source>
        <dbReference type="Proteomes" id="UP000729913"/>
    </source>
</evidence>
<gene>
    <name evidence="1" type="ORF">G9C98_002652</name>
</gene>
<keyword evidence="2" id="KW-1185">Reference proteome</keyword>
<reference evidence="1" key="2">
    <citation type="submission" date="2021-04" db="EMBL/GenBank/DDBJ databases">
        <title>Genome-wide patterns of bracovirus chromosomal integration into multiple host tissues during parasitism.</title>
        <authorList>
            <person name="Chebbi M.A.C."/>
        </authorList>
    </citation>
    <scope>NUCLEOTIDE SEQUENCE</scope>
    <source>
        <tissue evidence="1">Whole body</tissue>
    </source>
</reference>
<protein>
    <recommendedName>
        <fullName evidence="3">Vezatin</fullName>
    </recommendedName>
</protein>
<dbReference type="EMBL" id="JAAOIC020000020">
    <property type="protein sequence ID" value="KAG8040656.1"/>
    <property type="molecule type" value="Genomic_DNA"/>
</dbReference>
<organism evidence="1 2">
    <name type="scientific">Cotesia typhae</name>
    <dbReference type="NCBI Taxonomy" id="2053667"/>
    <lineage>
        <taxon>Eukaryota</taxon>
        <taxon>Metazoa</taxon>
        <taxon>Ecdysozoa</taxon>
        <taxon>Arthropoda</taxon>
        <taxon>Hexapoda</taxon>
        <taxon>Insecta</taxon>
        <taxon>Pterygota</taxon>
        <taxon>Neoptera</taxon>
        <taxon>Endopterygota</taxon>
        <taxon>Hymenoptera</taxon>
        <taxon>Apocrita</taxon>
        <taxon>Ichneumonoidea</taxon>
        <taxon>Braconidae</taxon>
        <taxon>Microgastrinae</taxon>
        <taxon>Cotesia</taxon>
    </lineage>
</organism>
<dbReference type="OrthoDB" id="21151at2759"/>
<comment type="caution">
    <text evidence="1">The sequence shown here is derived from an EMBL/GenBank/DDBJ whole genome shotgun (WGS) entry which is preliminary data.</text>
</comment>